<comment type="caution">
    <text evidence="2">The sequence shown here is derived from an EMBL/GenBank/DDBJ whole genome shotgun (WGS) entry which is preliminary data.</text>
</comment>
<dbReference type="EMBL" id="JAHRIQ010082684">
    <property type="protein sequence ID" value="MEQ2248217.1"/>
    <property type="molecule type" value="Genomic_DNA"/>
</dbReference>
<accession>A0ABV0UUJ3</accession>
<name>A0ABV0UUJ3_9TELE</name>
<evidence type="ECO:0000256" key="1">
    <source>
        <dbReference type="SAM" id="MobiDB-lite"/>
    </source>
</evidence>
<protein>
    <submittedName>
        <fullName evidence="2">Uncharacterized protein</fullName>
    </submittedName>
</protein>
<proteinExistence type="predicted"/>
<dbReference type="Proteomes" id="UP001482620">
    <property type="component" value="Unassembled WGS sequence"/>
</dbReference>
<feature type="region of interest" description="Disordered" evidence="1">
    <location>
        <begin position="29"/>
        <end position="49"/>
    </location>
</feature>
<sequence length="147" mass="16652">MGRGSEEKYGGTRVLRVCDQHKNGKLLHPKRRKYEEPLQSTEKQGGASSPWKQNLCGFYLYLGCISTVFDQDMDLLIFLYQTDFQLSRSSGNGQCGGKVNPSASFYFSRDAPLRRDLRLEMAVKSLFPLFFISSDDVRALSQLPAEL</sequence>
<feature type="compositionally biased region" description="Polar residues" evidence="1">
    <location>
        <begin position="38"/>
        <end position="49"/>
    </location>
</feature>
<keyword evidence="3" id="KW-1185">Reference proteome</keyword>
<evidence type="ECO:0000313" key="2">
    <source>
        <dbReference type="EMBL" id="MEQ2248217.1"/>
    </source>
</evidence>
<organism evidence="2 3">
    <name type="scientific">Ilyodon furcidens</name>
    <name type="common">goldbreast splitfin</name>
    <dbReference type="NCBI Taxonomy" id="33524"/>
    <lineage>
        <taxon>Eukaryota</taxon>
        <taxon>Metazoa</taxon>
        <taxon>Chordata</taxon>
        <taxon>Craniata</taxon>
        <taxon>Vertebrata</taxon>
        <taxon>Euteleostomi</taxon>
        <taxon>Actinopterygii</taxon>
        <taxon>Neopterygii</taxon>
        <taxon>Teleostei</taxon>
        <taxon>Neoteleostei</taxon>
        <taxon>Acanthomorphata</taxon>
        <taxon>Ovalentaria</taxon>
        <taxon>Atherinomorphae</taxon>
        <taxon>Cyprinodontiformes</taxon>
        <taxon>Goodeidae</taxon>
        <taxon>Ilyodon</taxon>
    </lineage>
</organism>
<reference evidence="2 3" key="1">
    <citation type="submission" date="2021-06" db="EMBL/GenBank/DDBJ databases">
        <authorList>
            <person name="Palmer J.M."/>
        </authorList>
    </citation>
    <scope>NUCLEOTIDE SEQUENCE [LARGE SCALE GENOMIC DNA]</scope>
    <source>
        <strain evidence="3">if_2019</strain>
        <tissue evidence="2">Muscle</tissue>
    </source>
</reference>
<evidence type="ECO:0000313" key="3">
    <source>
        <dbReference type="Proteomes" id="UP001482620"/>
    </source>
</evidence>
<gene>
    <name evidence="2" type="ORF">ILYODFUR_017075</name>
</gene>